<name>A0ABQ8QBR8_9AGAR</name>
<feature type="compositionally biased region" description="Polar residues" evidence="1">
    <location>
        <begin position="1"/>
        <end position="12"/>
    </location>
</feature>
<evidence type="ECO:0000313" key="3">
    <source>
        <dbReference type="Proteomes" id="UP001163828"/>
    </source>
</evidence>
<gene>
    <name evidence="2" type="ORF">F5050DRAFT_1808204</name>
</gene>
<protein>
    <submittedName>
        <fullName evidence="2">Heat shock protein 9/12-domain-containing protein</fullName>
    </submittedName>
</protein>
<reference evidence="2" key="1">
    <citation type="submission" date="2022-08" db="EMBL/GenBank/DDBJ databases">
        <authorList>
            <consortium name="DOE Joint Genome Institute"/>
            <person name="Min B."/>
            <person name="Riley R."/>
            <person name="Sierra-Patev S."/>
            <person name="Naranjo-Ortiz M."/>
            <person name="Looney B."/>
            <person name="Konkel Z."/>
            <person name="Slot J.C."/>
            <person name="Sakamoto Y."/>
            <person name="Steenwyk J.L."/>
            <person name="Rokas A."/>
            <person name="Carro J."/>
            <person name="Camarero S."/>
            <person name="Ferreira P."/>
            <person name="Molpeceres G."/>
            <person name="Ruiz-Duenas F.J."/>
            <person name="Serrano A."/>
            <person name="Henrissat B."/>
            <person name="Drula E."/>
            <person name="Hughes K.W."/>
            <person name="Mata J.L."/>
            <person name="Ishikawa N.K."/>
            <person name="Vargas-Isla R."/>
            <person name="Ushijima S."/>
            <person name="Smith C.A."/>
            <person name="Ahrendt S."/>
            <person name="Andreopoulos W."/>
            <person name="He G."/>
            <person name="Labutti K."/>
            <person name="Lipzen A."/>
            <person name="Ng V."/>
            <person name="Sandor L."/>
            <person name="Barry K."/>
            <person name="Martinez A.T."/>
            <person name="Xiao Y."/>
            <person name="Gibbons J.G."/>
            <person name="Terashima K."/>
            <person name="Hibbett D.S."/>
            <person name="Grigoriev I.V."/>
        </authorList>
    </citation>
    <scope>NUCLEOTIDE SEQUENCE</scope>
    <source>
        <strain evidence="2">TFB10827</strain>
    </source>
</reference>
<keyword evidence="2" id="KW-0346">Stress response</keyword>
<evidence type="ECO:0000313" key="2">
    <source>
        <dbReference type="EMBL" id="KAJ3995969.1"/>
    </source>
</evidence>
<dbReference type="Proteomes" id="UP001163828">
    <property type="component" value="Unassembled WGS sequence"/>
</dbReference>
<dbReference type="PIRSF" id="PIRSF002590">
    <property type="entry name" value="HSP9/HSP12_fun"/>
    <property type="match status" value="1"/>
</dbReference>
<dbReference type="Gene3D" id="6.10.280.100">
    <property type="match status" value="1"/>
</dbReference>
<dbReference type="EMBL" id="MU790632">
    <property type="protein sequence ID" value="KAJ3995969.1"/>
    <property type="molecule type" value="Genomic_DNA"/>
</dbReference>
<feature type="compositionally biased region" description="Polar residues" evidence="1">
    <location>
        <begin position="44"/>
        <end position="57"/>
    </location>
</feature>
<keyword evidence="3" id="KW-1185">Reference proteome</keyword>
<dbReference type="InterPro" id="IPR007250">
    <property type="entry name" value="HSP9_HSP12"/>
</dbReference>
<evidence type="ECO:0000256" key="1">
    <source>
        <dbReference type="SAM" id="MobiDB-lite"/>
    </source>
</evidence>
<accession>A0ABQ8QBR8</accession>
<feature type="region of interest" description="Disordered" evidence="1">
    <location>
        <begin position="1"/>
        <end position="89"/>
    </location>
</feature>
<dbReference type="Pfam" id="PF04119">
    <property type="entry name" value="HSP9_HSP12"/>
    <property type="match status" value="1"/>
</dbReference>
<feature type="compositionally biased region" description="Low complexity" evidence="1">
    <location>
        <begin position="58"/>
        <end position="73"/>
    </location>
</feature>
<sequence>MSDTGRQSFTDKVSNDLKPESQKSTTESWGDSAKSAADSLASTVEPNSEKSYTQKAVDSTSSNSNENSDSLLTKAQDALGLGNNNNTSR</sequence>
<feature type="compositionally biased region" description="Low complexity" evidence="1">
    <location>
        <begin position="31"/>
        <end position="42"/>
    </location>
</feature>
<organism evidence="2 3">
    <name type="scientific">Lentinula boryana</name>
    <dbReference type="NCBI Taxonomy" id="40481"/>
    <lineage>
        <taxon>Eukaryota</taxon>
        <taxon>Fungi</taxon>
        <taxon>Dikarya</taxon>
        <taxon>Basidiomycota</taxon>
        <taxon>Agaricomycotina</taxon>
        <taxon>Agaricomycetes</taxon>
        <taxon>Agaricomycetidae</taxon>
        <taxon>Agaricales</taxon>
        <taxon>Marasmiineae</taxon>
        <taxon>Omphalotaceae</taxon>
        <taxon>Lentinula</taxon>
    </lineage>
</organism>
<proteinExistence type="predicted"/>
<comment type="caution">
    <text evidence="2">The sequence shown here is derived from an EMBL/GenBank/DDBJ whole genome shotgun (WGS) entry which is preliminary data.</text>
</comment>